<sequence length="461" mass="53418">MRRFFMSREKILPNPRLDFLTPLPNSGLLREMFSYTAGLLGISVARLKKVRTSEKLPSNLDRRIDQLFNFFGRSYSLLNTGSIIRRIYGFSNDEIALEGFIKSQGKATALVNGLVRLYGLDIDSFGLKDEVSDEDPKLGRLLAYTSPRSNITLKKGTSPRSRFEELRELWLSDISLRNMIKTKEEEPLDKIGELKASFNNELYEGKAGEGVQVTSLIKFNEEHGVQKIYRPSEGKNYKRTEKKTQEMRKIKVAGKDIFVEVNFDKKTGVSKLIKLIGDFYEKERNEINFAEYLDPEGKPLLQDRQRFSMAIKGDSKAIEKIIKRVNMFFENVVEKSINNDHGQNPTVKKRFIGEYKGVPFEMVYYDQEGFINSKNHVGKKSQKKIPVKIRDKEFEAVFDIFDGSAHDLYEIRRSLPIIFLIFPYEIYRQPNQSPEDYIKMIQEAVRSRISDVVLNLRRSVH</sequence>
<accession>A0A0G0G1N2</accession>
<protein>
    <submittedName>
        <fullName evidence="1">Uncharacterized protein</fullName>
    </submittedName>
</protein>
<dbReference type="AlphaFoldDB" id="A0A0G0G1N2"/>
<proteinExistence type="predicted"/>
<evidence type="ECO:0000313" key="2">
    <source>
        <dbReference type="Proteomes" id="UP000034536"/>
    </source>
</evidence>
<evidence type="ECO:0000313" key="1">
    <source>
        <dbReference type="EMBL" id="KKP85677.1"/>
    </source>
</evidence>
<organism evidence="1 2">
    <name type="scientific">Candidatus Roizmanbacteria bacterium GW2011_GWA2_35_8</name>
    <dbReference type="NCBI Taxonomy" id="1618479"/>
    <lineage>
        <taxon>Bacteria</taxon>
        <taxon>Candidatus Roizmaniibacteriota</taxon>
    </lineage>
</organism>
<comment type="caution">
    <text evidence="1">The sequence shown here is derived from an EMBL/GenBank/DDBJ whole genome shotgun (WGS) entry which is preliminary data.</text>
</comment>
<gene>
    <name evidence="1" type="ORF">UR89_C0046G0004</name>
</gene>
<name>A0A0G0G1N2_9BACT</name>
<dbReference type="EMBL" id="LBQX01000046">
    <property type="protein sequence ID" value="KKP85677.1"/>
    <property type="molecule type" value="Genomic_DNA"/>
</dbReference>
<dbReference type="Proteomes" id="UP000034536">
    <property type="component" value="Unassembled WGS sequence"/>
</dbReference>
<reference evidence="1 2" key="1">
    <citation type="journal article" date="2015" name="Nature">
        <title>rRNA introns, odd ribosomes, and small enigmatic genomes across a large radiation of phyla.</title>
        <authorList>
            <person name="Brown C.T."/>
            <person name="Hug L.A."/>
            <person name="Thomas B.C."/>
            <person name="Sharon I."/>
            <person name="Castelle C.J."/>
            <person name="Singh A."/>
            <person name="Wilkins M.J."/>
            <person name="Williams K.H."/>
            <person name="Banfield J.F."/>
        </authorList>
    </citation>
    <scope>NUCLEOTIDE SEQUENCE [LARGE SCALE GENOMIC DNA]</scope>
</reference>